<comment type="caution">
    <text evidence="1">The sequence shown here is derived from an EMBL/GenBank/DDBJ whole genome shotgun (WGS) entry which is preliminary data.</text>
</comment>
<organism evidence="1 2">
    <name type="scientific">Oedothorax gibbosus</name>
    <dbReference type="NCBI Taxonomy" id="931172"/>
    <lineage>
        <taxon>Eukaryota</taxon>
        <taxon>Metazoa</taxon>
        <taxon>Ecdysozoa</taxon>
        <taxon>Arthropoda</taxon>
        <taxon>Chelicerata</taxon>
        <taxon>Arachnida</taxon>
        <taxon>Araneae</taxon>
        <taxon>Araneomorphae</taxon>
        <taxon>Entelegynae</taxon>
        <taxon>Araneoidea</taxon>
        <taxon>Linyphiidae</taxon>
        <taxon>Erigoninae</taxon>
        <taxon>Oedothorax</taxon>
    </lineage>
</organism>
<dbReference type="InterPro" id="IPR036291">
    <property type="entry name" value="NAD(P)-bd_dom_sf"/>
</dbReference>
<sequence length="280" mass="31486">MLILWHFFFNDRDFSLFELEYFGKGIKQYSGKVVWIVGASTDLGQSIALELASVGAKIVLSARRTHILQKLKADCAENSKGKLSESNILVLPLSITEMNEEYVQTVIEHFGEIDVFIVNTSHIELGEACNSSIGMDKAIFDVNFFGNIFLVKKVVNHFKETNGGQIIVVSSISGKFGIPGQAAASATKQALNITPEEQLKMTQKGLKTKRCAHLVLIAGANRCTECWVSNQPFLFLIYLAQYSPWIHRIIMSYIFSDERLEKIYDGKSPNIWMWKPLIVI</sequence>
<dbReference type="PANTHER" id="PTHR44269:SF1">
    <property type="entry name" value="DEHYDROGENASE_REDUCTASE SDR FAMILY MEMBER 7"/>
    <property type="match status" value="1"/>
</dbReference>
<name>A0AAV6V8N7_9ARAC</name>
<accession>A0AAV6V8N7</accession>
<dbReference type="Gene3D" id="3.40.50.720">
    <property type="entry name" value="NAD(P)-binding Rossmann-like Domain"/>
    <property type="match status" value="1"/>
</dbReference>
<dbReference type="Proteomes" id="UP000827092">
    <property type="component" value="Unassembled WGS sequence"/>
</dbReference>
<evidence type="ECO:0008006" key="3">
    <source>
        <dbReference type="Google" id="ProtNLM"/>
    </source>
</evidence>
<dbReference type="Pfam" id="PF00106">
    <property type="entry name" value="adh_short"/>
    <property type="match status" value="1"/>
</dbReference>
<dbReference type="InterPro" id="IPR002347">
    <property type="entry name" value="SDR_fam"/>
</dbReference>
<proteinExistence type="predicted"/>
<protein>
    <recommendedName>
        <fullName evidence="3">Dehydrogenase/reductase SDR family member 7</fullName>
    </recommendedName>
</protein>
<evidence type="ECO:0000313" key="2">
    <source>
        <dbReference type="Proteomes" id="UP000827092"/>
    </source>
</evidence>
<dbReference type="PANTHER" id="PTHR44269">
    <property type="entry name" value="DEHYDROGENASE/REDUCTASE SDR FAMILY MEMBER 7-RELATED"/>
    <property type="match status" value="1"/>
</dbReference>
<dbReference type="EMBL" id="JAFNEN010000148">
    <property type="protein sequence ID" value="KAG8191971.1"/>
    <property type="molecule type" value="Genomic_DNA"/>
</dbReference>
<evidence type="ECO:0000313" key="1">
    <source>
        <dbReference type="EMBL" id="KAG8191971.1"/>
    </source>
</evidence>
<dbReference type="AlphaFoldDB" id="A0AAV6V8N7"/>
<keyword evidence="2" id="KW-1185">Reference proteome</keyword>
<dbReference type="PRINTS" id="PR00081">
    <property type="entry name" value="GDHRDH"/>
</dbReference>
<reference evidence="1 2" key="1">
    <citation type="journal article" date="2022" name="Nat. Ecol. Evol.">
        <title>A masculinizing supergene underlies an exaggerated male reproductive morph in a spider.</title>
        <authorList>
            <person name="Hendrickx F."/>
            <person name="De Corte Z."/>
            <person name="Sonet G."/>
            <person name="Van Belleghem S.M."/>
            <person name="Kostlbacher S."/>
            <person name="Vangestel C."/>
        </authorList>
    </citation>
    <scope>NUCLEOTIDE SEQUENCE [LARGE SCALE GENOMIC DNA]</scope>
    <source>
        <strain evidence="1">W744_W776</strain>
    </source>
</reference>
<gene>
    <name evidence="1" type="ORF">JTE90_002242</name>
</gene>
<dbReference type="InterPro" id="IPR053011">
    <property type="entry name" value="SDR_family_member_7"/>
</dbReference>
<dbReference type="SUPFAM" id="SSF51735">
    <property type="entry name" value="NAD(P)-binding Rossmann-fold domains"/>
    <property type="match status" value="1"/>
</dbReference>